<evidence type="ECO:0000259" key="3">
    <source>
        <dbReference type="Pfam" id="PF13460"/>
    </source>
</evidence>
<dbReference type="PANTHER" id="PTHR14194:SF86">
    <property type="entry name" value="OS05G0110300 PROTEIN"/>
    <property type="match status" value="1"/>
</dbReference>
<protein>
    <recommendedName>
        <fullName evidence="3">NAD(P)-binding domain-containing protein</fullName>
    </recommendedName>
</protein>
<feature type="region of interest" description="Disordered" evidence="1">
    <location>
        <begin position="285"/>
        <end position="305"/>
    </location>
</feature>
<dbReference type="EMBL" id="HBFA01002284">
    <property type="protein sequence ID" value="CAD8649587.1"/>
    <property type="molecule type" value="Transcribed_RNA"/>
</dbReference>
<evidence type="ECO:0000256" key="2">
    <source>
        <dbReference type="SAM" id="SignalP"/>
    </source>
</evidence>
<dbReference type="Pfam" id="PF13460">
    <property type="entry name" value="NAD_binding_10"/>
    <property type="match status" value="1"/>
</dbReference>
<dbReference type="GO" id="GO:0009507">
    <property type="term" value="C:chloroplast"/>
    <property type="evidence" value="ECO:0007669"/>
    <property type="project" value="TreeGrafter"/>
</dbReference>
<feature type="signal peptide" evidence="2">
    <location>
        <begin position="1"/>
        <end position="26"/>
    </location>
</feature>
<feature type="chain" id="PRO_5031419863" description="NAD(P)-binding domain-containing protein" evidence="2">
    <location>
        <begin position="27"/>
        <end position="305"/>
    </location>
</feature>
<dbReference type="InterPro" id="IPR044163">
    <property type="entry name" value="SARED1-like"/>
</dbReference>
<reference evidence="4" key="1">
    <citation type="submission" date="2021-01" db="EMBL/GenBank/DDBJ databases">
        <authorList>
            <person name="Corre E."/>
            <person name="Pelletier E."/>
            <person name="Niang G."/>
            <person name="Scheremetjew M."/>
            <person name="Finn R."/>
            <person name="Kale V."/>
            <person name="Holt S."/>
            <person name="Cochrane G."/>
            <person name="Meng A."/>
            <person name="Brown T."/>
            <person name="Cohen L."/>
        </authorList>
    </citation>
    <scope>NUCLEOTIDE SEQUENCE</scope>
    <source>
        <strain evidence="4">CCMP722</strain>
    </source>
</reference>
<organism evidence="4">
    <name type="scientific">Pyramimonas obovata</name>
    <dbReference type="NCBI Taxonomy" id="1411642"/>
    <lineage>
        <taxon>Eukaryota</taxon>
        <taxon>Viridiplantae</taxon>
        <taxon>Chlorophyta</taxon>
        <taxon>Pyramimonadophyceae</taxon>
        <taxon>Pyramimonadales</taxon>
        <taxon>Pyramimonadaceae</taxon>
        <taxon>Pyramimonas</taxon>
        <taxon>Pyramimonas incertae sedis</taxon>
    </lineage>
</organism>
<dbReference type="CDD" id="cd05243">
    <property type="entry name" value="SDR_a5"/>
    <property type="match status" value="1"/>
</dbReference>
<dbReference type="Gene3D" id="3.40.50.720">
    <property type="entry name" value="NAD(P)-binding Rossmann-like Domain"/>
    <property type="match status" value="1"/>
</dbReference>
<keyword evidence="2" id="KW-0732">Signal</keyword>
<name>A0A7S0MS38_9CHLO</name>
<dbReference type="InterPro" id="IPR036291">
    <property type="entry name" value="NAD(P)-bd_dom_sf"/>
</dbReference>
<feature type="domain" description="NAD(P)-binding" evidence="3">
    <location>
        <begin position="40"/>
        <end position="244"/>
    </location>
</feature>
<gene>
    <name evidence="4" type="ORF">POBO1169_LOCUS1127</name>
</gene>
<dbReference type="InterPro" id="IPR016040">
    <property type="entry name" value="NAD(P)-bd_dom"/>
</dbReference>
<dbReference type="SUPFAM" id="SSF51735">
    <property type="entry name" value="NAD(P)-binding Rossmann-fold domains"/>
    <property type="match status" value="1"/>
</dbReference>
<dbReference type="AlphaFoldDB" id="A0A7S0MS38"/>
<proteinExistence type="predicted"/>
<dbReference type="GO" id="GO:0016491">
    <property type="term" value="F:oxidoreductase activity"/>
    <property type="evidence" value="ECO:0007669"/>
    <property type="project" value="InterPro"/>
</dbReference>
<evidence type="ECO:0000256" key="1">
    <source>
        <dbReference type="SAM" id="MobiDB-lite"/>
    </source>
</evidence>
<evidence type="ECO:0000313" key="4">
    <source>
        <dbReference type="EMBL" id="CAD8649587.1"/>
    </source>
</evidence>
<accession>A0A7S0MS38</accession>
<dbReference type="PANTHER" id="PTHR14194">
    <property type="entry name" value="NITROGEN METABOLIC REGULATION PROTEIN NMR-RELATED"/>
    <property type="match status" value="1"/>
</dbReference>
<sequence>MAGSYWRVLFSIVLVLSHHSFSVTSALDPSHGDEVTLITGATGKTGALLYNSLVKAGHTVRGLVRSLEKAKEVLNCTSCDSTDGVYVGDVTDESTLEAPMEGVTRLVILTSSVPLKADNGSFFFPPGQYPKDVDFLGVKKQVISAKNAGVKHVLLCSSMGSTNPDNFLNKHLENVLFYKLNGEAVLLSSGVPFTIVKPGGLLGEDVPAGTRRLMVGHDDLLDSGVSSIPRADVAEVFKQAIENPEESQGARFDLGSDPSRHATGDFKTLFRDARDISVVEAGAGGAERGAWAGRKSGRQSTKVAH</sequence>